<feature type="domain" description="Pyridoxamine 5'-phosphate oxidase N-terminal" evidence="5">
    <location>
        <begin position="36"/>
        <end position="154"/>
    </location>
</feature>
<dbReference type="InterPro" id="IPR000659">
    <property type="entry name" value="Pyridox_Oxase"/>
</dbReference>
<dbReference type="HAMAP" id="MF_01629">
    <property type="entry name" value="PdxH"/>
    <property type="match status" value="1"/>
</dbReference>
<dbReference type="PANTHER" id="PTHR10851">
    <property type="entry name" value="PYRIDOXINE-5-PHOSPHATE OXIDASE"/>
    <property type="match status" value="1"/>
</dbReference>
<evidence type="ECO:0000313" key="7">
    <source>
        <dbReference type="EMBL" id="CAB4609441.1"/>
    </source>
</evidence>
<comment type="cofactor">
    <cofactor evidence="1">
        <name>FMN</name>
        <dbReference type="ChEBI" id="CHEBI:58210"/>
    </cofactor>
</comment>
<dbReference type="Gene3D" id="2.30.110.10">
    <property type="entry name" value="Electron Transport, Fmn-binding Protein, Chain A"/>
    <property type="match status" value="1"/>
</dbReference>
<dbReference type="Pfam" id="PF10590">
    <property type="entry name" value="PNP_phzG_C"/>
    <property type="match status" value="1"/>
</dbReference>
<dbReference type="PANTHER" id="PTHR10851:SF0">
    <property type="entry name" value="PYRIDOXINE-5'-PHOSPHATE OXIDASE"/>
    <property type="match status" value="1"/>
</dbReference>
<proteinExistence type="inferred from homology"/>
<dbReference type="GO" id="GO:0004733">
    <property type="term" value="F:pyridoxamine phosphate oxidase activity"/>
    <property type="evidence" value="ECO:0007669"/>
    <property type="project" value="InterPro"/>
</dbReference>
<dbReference type="AlphaFoldDB" id="A0A6J6H7B7"/>
<protein>
    <submittedName>
        <fullName evidence="7">Unannotated protein</fullName>
    </submittedName>
</protein>
<dbReference type="EMBL" id="CAEZUZ010000015">
    <property type="protein sequence ID" value="CAB4609441.1"/>
    <property type="molecule type" value="Genomic_DNA"/>
</dbReference>
<keyword evidence="4" id="KW-0560">Oxidoreductase</keyword>
<evidence type="ECO:0000259" key="5">
    <source>
        <dbReference type="Pfam" id="PF01243"/>
    </source>
</evidence>
<gene>
    <name evidence="7" type="ORF">UFOPK1889_00188</name>
</gene>
<evidence type="ECO:0000256" key="1">
    <source>
        <dbReference type="ARBA" id="ARBA00001917"/>
    </source>
</evidence>
<dbReference type="SUPFAM" id="SSF50475">
    <property type="entry name" value="FMN-binding split barrel"/>
    <property type="match status" value="1"/>
</dbReference>
<dbReference type="GO" id="GO:0010181">
    <property type="term" value="F:FMN binding"/>
    <property type="evidence" value="ECO:0007669"/>
    <property type="project" value="InterPro"/>
</dbReference>
<accession>A0A6J6H7B7</accession>
<dbReference type="Pfam" id="PF01243">
    <property type="entry name" value="PNPOx_N"/>
    <property type="match status" value="1"/>
</dbReference>
<evidence type="ECO:0000259" key="6">
    <source>
        <dbReference type="Pfam" id="PF10590"/>
    </source>
</evidence>
<dbReference type="PIRSF" id="PIRSF000190">
    <property type="entry name" value="Pyd_amn-ph_oxd"/>
    <property type="match status" value="1"/>
</dbReference>
<dbReference type="NCBIfam" id="NF004231">
    <property type="entry name" value="PRK05679.1"/>
    <property type="match status" value="1"/>
</dbReference>
<dbReference type="InterPro" id="IPR019576">
    <property type="entry name" value="Pyridoxamine_oxidase_dimer_C"/>
</dbReference>
<feature type="domain" description="Pyridoxine 5'-phosphate oxidase dimerisation C-terminal" evidence="6">
    <location>
        <begin position="171"/>
        <end position="211"/>
    </location>
</feature>
<evidence type="ECO:0000256" key="2">
    <source>
        <dbReference type="ARBA" id="ARBA00022630"/>
    </source>
</evidence>
<dbReference type="GO" id="GO:0008615">
    <property type="term" value="P:pyridoxine biosynthetic process"/>
    <property type="evidence" value="ECO:0007669"/>
    <property type="project" value="InterPro"/>
</dbReference>
<reference evidence="7" key="1">
    <citation type="submission" date="2020-05" db="EMBL/GenBank/DDBJ databases">
        <authorList>
            <person name="Chiriac C."/>
            <person name="Salcher M."/>
            <person name="Ghai R."/>
            <person name="Kavagutti S V."/>
        </authorList>
    </citation>
    <scope>NUCLEOTIDE SEQUENCE</scope>
</reference>
<dbReference type="NCBIfam" id="TIGR00558">
    <property type="entry name" value="pdxH"/>
    <property type="match status" value="1"/>
</dbReference>
<evidence type="ECO:0000256" key="3">
    <source>
        <dbReference type="ARBA" id="ARBA00022643"/>
    </source>
</evidence>
<evidence type="ECO:0000256" key="4">
    <source>
        <dbReference type="ARBA" id="ARBA00023002"/>
    </source>
</evidence>
<name>A0A6J6H7B7_9ZZZZ</name>
<dbReference type="InterPro" id="IPR012349">
    <property type="entry name" value="Split_barrel_FMN-bd"/>
</dbReference>
<organism evidence="7">
    <name type="scientific">freshwater metagenome</name>
    <dbReference type="NCBI Taxonomy" id="449393"/>
    <lineage>
        <taxon>unclassified sequences</taxon>
        <taxon>metagenomes</taxon>
        <taxon>ecological metagenomes</taxon>
    </lineage>
</organism>
<dbReference type="InterPro" id="IPR019740">
    <property type="entry name" value="Pyridox_Oxase_CS"/>
</dbReference>
<dbReference type="PROSITE" id="PS01064">
    <property type="entry name" value="PYRIDOX_OXIDASE"/>
    <property type="match status" value="1"/>
</dbReference>
<keyword evidence="3" id="KW-0288">FMN</keyword>
<sequence length="211" mass="23827">MGIADRRIQYETAGLDLEDLHADPIAQLNQWYHQAEEAGVAEPNAMVLSTLDKNGQPDSRVLLARGIDKHGITFFTNRLSAKGREISANPKAAGTFAWLDLHRQVRVRGIVTLATDEASDTYFASRPRASQLGAWASPQSEPIGNREQLDDLIDEMSERFDGVDVPRPPHWGGYVLSIDTIEFWQGRPSRLHDRFRYTRHGVVWRVERLAP</sequence>
<keyword evidence="2" id="KW-0285">Flavoprotein</keyword>
<dbReference type="InterPro" id="IPR011576">
    <property type="entry name" value="Pyridox_Oxase_N"/>
</dbReference>